<dbReference type="EMBL" id="JAWIIV010000027">
    <property type="protein sequence ID" value="MEC4722273.1"/>
    <property type="molecule type" value="Genomic_DNA"/>
</dbReference>
<feature type="transmembrane region" description="Helical" evidence="15">
    <location>
        <begin position="164"/>
        <end position="191"/>
    </location>
</feature>
<comment type="caution">
    <text evidence="18">The sequence shown here is derived from an EMBL/GenBank/DDBJ whole genome shotgun (WGS) entry which is preliminary data.</text>
</comment>
<dbReference type="InterPro" id="IPR050428">
    <property type="entry name" value="TCS_sensor_his_kinase"/>
</dbReference>
<dbReference type="Pfam" id="PF00672">
    <property type="entry name" value="HAMP"/>
    <property type="match status" value="1"/>
</dbReference>
<comment type="catalytic activity">
    <reaction evidence="1 15">
        <text>ATP + protein L-histidine = ADP + protein N-phospho-L-histidine.</text>
        <dbReference type="EC" id="2.7.13.3"/>
    </reaction>
</comment>
<evidence type="ECO:0000256" key="14">
    <source>
        <dbReference type="ARBA" id="ARBA00023136"/>
    </source>
</evidence>
<evidence type="ECO:0000256" key="5">
    <source>
        <dbReference type="ARBA" id="ARBA00022519"/>
    </source>
</evidence>
<dbReference type="InterPro" id="IPR004358">
    <property type="entry name" value="Sig_transdc_His_kin-like_C"/>
</dbReference>
<dbReference type="PROSITE" id="PS50885">
    <property type="entry name" value="HAMP"/>
    <property type="match status" value="1"/>
</dbReference>
<evidence type="ECO:0000256" key="2">
    <source>
        <dbReference type="ARBA" id="ARBA00004141"/>
    </source>
</evidence>
<dbReference type="RefSeq" id="WP_326508948.1">
    <property type="nucleotide sequence ID" value="NZ_JAWIIV010000027.1"/>
</dbReference>
<dbReference type="InterPro" id="IPR003661">
    <property type="entry name" value="HisK_dim/P_dom"/>
</dbReference>
<keyword evidence="11 15" id="KW-0067">ATP-binding</keyword>
<keyword evidence="7 15" id="KW-0808">Transferase</keyword>
<evidence type="ECO:0000313" key="19">
    <source>
        <dbReference type="Proteomes" id="UP001352263"/>
    </source>
</evidence>
<evidence type="ECO:0000256" key="4">
    <source>
        <dbReference type="ARBA" id="ARBA00022475"/>
    </source>
</evidence>
<dbReference type="InterPro" id="IPR036890">
    <property type="entry name" value="HATPase_C_sf"/>
</dbReference>
<evidence type="ECO:0000256" key="11">
    <source>
        <dbReference type="ARBA" id="ARBA00022840"/>
    </source>
</evidence>
<evidence type="ECO:0000256" key="15">
    <source>
        <dbReference type="RuleBase" id="RU364088"/>
    </source>
</evidence>
<keyword evidence="4 15" id="KW-1003">Cell membrane</keyword>
<dbReference type="Proteomes" id="UP001352263">
    <property type="component" value="Unassembled WGS sequence"/>
</dbReference>
<dbReference type="EC" id="2.7.13.3" evidence="15"/>
<evidence type="ECO:0000256" key="7">
    <source>
        <dbReference type="ARBA" id="ARBA00022679"/>
    </source>
</evidence>
<evidence type="ECO:0000256" key="8">
    <source>
        <dbReference type="ARBA" id="ARBA00022692"/>
    </source>
</evidence>
<keyword evidence="9 15" id="KW-0547">Nucleotide-binding</keyword>
<keyword evidence="14 15" id="KW-0472">Membrane</keyword>
<dbReference type="CDD" id="cd00082">
    <property type="entry name" value="HisKA"/>
    <property type="match status" value="1"/>
</dbReference>
<evidence type="ECO:0000256" key="9">
    <source>
        <dbReference type="ARBA" id="ARBA00022741"/>
    </source>
</evidence>
<dbReference type="InterPro" id="IPR005467">
    <property type="entry name" value="His_kinase_dom"/>
</dbReference>
<dbReference type="InterPro" id="IPR006290">
    <property type="entry name" value="CztS_silS_copS"/>
</dbReference>
<evidence type="ECO:0000256" key="13">
    <source>
        <dbReference type="ARBA" id="ARBA00023012"/>
    </source>
</evidence>
<dbReference type="NCBIfam" id="TIGR01386">
    <property type="entry name" value="cztS_silS_copS"/>
    <property type="match status" value="1"/>
</dbReference>
<dbReference type="Gene3D" id="3.30.565.10">
    <property type="entry name" value="Histidine kinase-like ATPase, C-terminal domain"/>
    <property type="match status" value="1"/>
</dbReference>
<keyword evidence="13 15" id="KW-0902">Two-component regulatory system</keyword>
<dbReference type="CDD" id="cd06225">
    <property type="entry name" value="HAMP"/>
    <property type="match status" value="1"/>
</dbReference>
<evidence type="ECO:0000256" key="6">
    <source>
        <dbReference type="ARBA" id="ARBA00022553"/>
    </source>
</evidence>
<name>A0ABU6JF36_9BURK</name>
<evidence type="ECO:0000256" key="3">
    <source>
        <dbReference type="ARBA" id="ARBA00004533"/>
    </source>
</evidence>
<evidence type="ECO:0000259" key="16">
    <source>
        <dbReference type="PROSITE" id="PS50109"/>
    </source>
</evidence>
<keyword evidence="8 15" id="KW-0812">Transmembrane</keyword>
<dbReference type="InterPro" id="IPR003660">
    <property type="entry name" value="HAMP_dom"/>
</dbReference>
<protein>
    <recommendedName>
        <fullName evidence="15">Sensor protein</fullName>
        <ecNumber evidence="15">2.7.13.3</ecNumber>
    </recommendedName>
</protein>
<dbReference type="SMART" id="SM00388">
    <property type="entry name" value="HisKA"/>
    <property type="match status" value="1"/>
</dbReference>
<dbReference type="PANTHER" id="PTHR45436:SF15">
    <property type="entry name" value="SENSOR HISTIDINE KINASE CUSS"/>
    <property type="match status" value="1"/>
</dbReference>
<feature type="domain" description="HAMP" evidence="17">
    <location>
        <begin position="188"/>
        <end position="241"/>
    </location>
</feature>
<evidence type="ECO:0000256" key="10">
    <source>
        <dbReference type="ARBA" id="ARBA00022777"/>
    </source>
</evidence>
<sequence length="469" mass="51649">MKFGSLAFKLALLVGMLGLLQAIAVFAFSYFTMSRSLDEQQRDALRDTLIEARNLLDQEPNLAAVNEAAHRVADLLDRHEDIYLAVADASSEKRLIAFSSIAVESLHRLKNDIWARDAFLEWRAQDSGKPMLSIASASAVRDGGEYVMVLSVDRSRDQQLLSGFLLTALTAAPFGLAVVSIGALVIVSVGLRPLNHFRDAAVSVTTKHLSKRIDPKRLPSELLPMCAAFNGMLDRLDDGIQRLSQFSADLAHEMRTPVATLLGRTQVALSQPRTHEQLLELLEGNVDELERLSRLISDMLFLASAENAQAVLDEVQLDLLQETQKVIEYLEIVALERDISFELGGQGSIMADRGLVQRAITNLLSNAIRYGSARSQVLIHVETRATEVALRVINHGQDLLPEQRNKLFDRFYRADPSRSRQVGGTGLGLTIVKAIMSLHRGSVSVSSPDPGTIEFALHFPRDAHVGDTT</sequence>
<gene>
    <name evidence="18" type="ORF">RY831_24215</name>
</gene>
<keyword evidence="5 15" id="KW-0997">Cell inner membrane</keyword>
<dbReference type="SUPFAM" id="SSF55874">
    <property type="entry name" value="ATPase domain of HSP90 chaperone/DNA topoisomerase II/histidine kinase"/>
    <property type="match status" value="1"/>
</dbReference>
<dbReference type="InterPro" id="IPR003594">
    <property type="entry name" value="HATPase_dom"/>
</dbReference>
<dbReference type="Pfam" id="PF02518">
    <property type="entry name" value="HATPase_c"/>
    <property type="match status" value="1"/>
</dbReference>
<reference evidence="18 19" key="1">
    <citation type="submission" date="2023-10" db="EMBL/GenBank/DDBJ databases">
        <title>Noviherbaspirillum sp. CPCC 100848 genome assembly.</title>
        <authorList>
            <person name="Li X.Y."/>
            <person name="Fang X.M."/>
        </authorList>
    </citation>
    <scope>NUCLEOTIDE SEQUENCE [LARGE SCALE GENOMIC DNA]</scope>
    <source>
        <strain evidence="18 19">CPCC 100848</strain>
    </source>
</reference>
<dbReference type="PANTHER" id="PTHR45436">
    <property type="entry name" value="SENSOR HISTIDINE KINASE YKOH"/>
    <property type="match status" value="1"/>
</dbReference>
<dbReference type="PRINTS" id="PR00344">
    <property type="entry name" value="BCTRLSENSOR"/>
</dbReference>
<comment type="subcellular location">
    <subcellularLocation>
        <location evidence="3 15">Cell inner membrane</location>
    </subcellularLocation>
    <subcellularLocation>
        <location evidence="2">Membrane</location>
        <topology evidence="2">Multi-pass membrane protein</topology>
    </subcellularLocation>
</comment>
<keyword evidence="12 15" id="KW-1133">Transmembrane helix</keyword>
<accession>A0ABU6JF36</accession>
<proteinExistence type="predicted"/>
<dbReference type="Gene3D" id="1.10.287.130">
    <property type="match status" value="1"/>
</dbReference>
<evidence type="ECO:0000256" key="1">
    <source>
        <dbReference type="ARBA" id="ARBA00000085"/>
    </source>
</evidence>
<dbReference type="Gene3D" id="6.10.340.10">
    <property type="match status" value="1"/>
</dbReference>
<organism evidence="18 19">
    <name type="scientific">Noviherbaspirillum album</name>
    <dbReference type="NCBI Taxonomy" id="3080276"/>
    <lineage>
        <taxon>Bacteria</taxon>
        <taxon>Pseudomonadati</taxon>
        <taxon>Pseudomonadota</taxon>
        <taxon>Betaproteobacteria</taxon>
        <taxon>Burkholderiales</taxon>
        <taxon>Oxalobacteraceae</taxon>
        <taxon>Noviherbaspirillum</taxon>
    </lineage>
</organism>
<keyword evidence="6" id="KW-0597">Phosphoprotein</keyword>
<evidence type="ECO:0000313" key="18">
    <source>
        <dbReference type="EMBL" id="MEC4722273.1"/>
    </source>
</evidence>
<comment type="function">
    <text evidence="15">Member of a two-component regulatory system.</text>
</comment>
<dbReference type="InterPro" id="IPR036097">
    <property type="entry name" value="HisK_dim/P_sf"/>
</dbReference>
<dbReference type="SMART" id="SM00304">
    <property type="entry name" value="HAMP"/>
    <property type="match status" value="1"/>
</dbReference>
<dbReference type="PROSITE" id="PS50109">
    <property type="entry name" value="HIS_KIN"/>
    <property type="match status" value="1"/>
</dbReference>
<evidence type="ECO:0000256" key="12">
    <source>
        <dbReference type="ARBA" id="ARBA00022989"/>
    </source>
</evidence>
<dbReference type="SMART" id="SM00387">
    <property type="entry name" value="HATPase_c"/>
    <property type="match status" value="1"/>
</dbReference>
<keyword evidence="10 15" id="KW-0418">Kinase</keyword>
<feature type="transmembrane region" description="Helical" evidence="15">
    <location>
        <begin position="6"/>
        <end position="32"/>
    </location>
</feature>
<dbReference type="SUPFAM" id="SSF47384">
    <property type="entry name" value="Homodimeric domain of signal transducing histidine kinase"/>
    <property type="match status" value="1"/>
</dbReference>
<keyword evidence="19" id="KW-1185">Reference proteome</keyword>
<dbReference type="GO" id="GO:0004673">
    <property type="term" value="F:protein histidine kinase activity"/>
    <property type="evidence" value="ECO:0007669"/>
    <property type="project" value="UniProtKB-EC"/>
</dbReference>
<evidence type="ECO:0000259" key="17">
    <source>
        <dbReference type="PROSITE" id="PS50885"/>
    </source>
</evidence>
<feature type="domain" description="Histidine kinase" evidence="16">
    <location>
        <begin position="249"/>
        <end position="463"/>
    </location>
</feature>
<dbReference type="Pfam" id="PF00512">
    <property type="entry name" value="HisKA"/>
    <property type="match status" value="1"/>
</dbReference>